<dbReference type="AlphaFoldDB" id="A0A2D4EP57"/>
<reference evidence="2" key="2">
    <citation type="submission" date="2017-11" db="EMBL/GenBank/DDBJ databases">
        <title>Coralsnake Venomics: Analyses of Venom Gland Transcriptomes and Proteomes of Six Brazilian Taxa.</title>
        <authorList>
            <person name="Aird S.D."/>
            <person name="Jorge da Silva N."/>
            <person name="Qiu L."/>
            <person name="Villar-Briones A."/>
            <person name="Aparecida-Saddi V."/>
            <person name="Campos-Telles M.P."/>
            <person name="Grau M."/>
            <person name="Mikheyev A.S."/>
        </authorList>
    </citation>
    <scope>NUCLEOTIDE SEQUENCE</scope>
    <source>
        <tissue evidence="2">Venom_gland</tissue>
    </source>
</reference>
<reference evidence="2" key="1">
    <citation type="submission" date="2017-07" db="EMBL/GenBank/DDBJ databases">
        <authorList>
            <person name="Mikheyev A."/>
            <person name="Grau M."/>
        </authorList>
    </citation>
    <scope>NUCLEOTIDE SEQUENCE</scope>
    <source>
        <tissue evidence="2">Venom_gland</tissue>
    </source>
</reference>
<accession>A0A2D4EP57</accession>
<evidence type="ECO:0000256" key="1">
    <source>
        <dbReference type="SAM" id="MobiDB-lite"/>
    </source>
</evidence>
<name>A0A2D4EP57_MICCO</name>
<proteinExistence type="predicted"/>
<feature type="region of interest" description="Disordered" evidence="1">
    <location>
        <begin position="51"/>
        <end position="77"/>
    </location>
</feature>
<sequence length="105" mass="11924">MGLLAWEDNPWLRRCFWQDLLTGMHITVDPKSLLLLNLGPRFWHLMPASDLQEEGGPCPTRGFRKKDNHKNENQPSLAFIPGDVEKSSVLKAMASTLRVLSQIIV</sequence>
<organism evidence="2">
    <name type="scientific">Micrurus corallinus</name>
    <name type="common">Brazilian coral snake</name>
    <dbReference type="NCBI Taxonomy" id="54390"/>
    <lineage>
        <taxon>Eukaryota</taxon>
        <taxon>Metazoa</taxon>
        <taxon>Chordata</taxon>
        <taxon>Craniata</taxon>
        <taxon>Vertebrata</taxon>
        <taxon>Euteleostomi</taxon>
        <taxon>Lepidosauria</taxon>
        <taxon>Squamata</taxon>
        <taxon>Bifurcata</taxon>
        <taxon>Unidentata</taxon>
        <taxon>Episquamata</taxon>
        <taxon>Toxicofera</taxon>
        <taxon>Serpentes</taxon>
        <taxon>Colubroidea</taxon>
        <taxon>Elapidae</taxon>
        <taxon>Elapinae</taxon>
        <taxon>Micrurus</taxon>
    </lineage>
</organism>
<dbReference type="EMBL" id="IACJ01015821">
    <property type="protein sequence ID" value="LAA37044.1"/>
    <property type="molecule type" value="Transcribed_RNA"/>
</dbReference>
<evidence type="ECO:0000313" key="2">
    <source>
        <dbReference type="EMBL" id="LAA37044.1"/>
    </source>
</evidence>
<protein>
    <submittedName>
        <fullName evidence="2">Uncharacterized protein</fullName>
    </submittedName>
</protein>